<sequence>MDEGIRKNHWMVKLLASHPAFELIGEPEINILTYRYIPASLREAVRSCTLRPEEHDRINHFNELLQEMQSQQGDSFVSRTTLCGIEGMPNSVVVLRVILANPLTTKAHIQSVLKIQQEIARDLELSFEYNTDS</sequence>
<evidence type="ECO:0000313" key="2">
    <source>
        <dbReference type="Proteomes" id="UP001242811"/>
    </source>
</evidence>
<protein>
    <submittedName>
        <fullName evidence="1">Glutamate/tyrosine decarboxylase-like PLP-dependent enzyme</fullName>
    </submittedName>
</protein>
<keyword evidence="2" id="KW-1185">Reference proteome</keyword>
<name>A0ABU0L7A2_9BACL</name>
<dbReference type="Gene3D" id="3.90.1150.10">
    <property type="entry name" value="Aspartate Aminotransferase, domain 1"/>
    <property type="match status" value="1"/>
</dbReference>
<proteinExistence type="predicted"/>
<organism evidence="1 2">
    <name type="scientific">Paenibacillus brasilensis</name>
    <dbReference type="NCBI Taxonomy" id="128574"/>
    <lineage>
        <taxon>Bacteria</taxon>
        <taxon>Bacillati</taxon>
        <taxon>Bacillota</taxon>
        <taxon>Bacilli</taxon>
        <taxon>Bacillales</taxon>
        <taxon>Paenibacillaceae</taxon>
        <taxon>Paenibacillus</taxon>
    </lineage>
</organism>
<evidence type="ECO:0000313" key="1">
    <source>
        <dbReference type="EMBL" id="MDQ0497174.1"/>
    </source>
</evidence>
<dbReference type="SUPFAM" id="SSF53383">
    <property type="entry name" value="PLP-dependent transferases"/>
    <property type="match status" value="1"/>
</dbReference>
<dbReference type="Proteomes" id="UP001242811">
    <property type="component" value="Unassembled WGS sequence"/>
</dbReference>
<comment type="caution">
    <text evidence="1">The sequence shown here is derived from an EMBL/GenBank/DDBJ whole genome shotgun (WGS) entry which is preliminary data.</text>
</comment>
<accession>A0ABU0L7A2</accession>
<reference evidence="1 2" key="1">
    <citation type="submission" date="2023-07" db="EMBL/GenBank/DDBJ databases">
        <title>Genomic Encyclopedia of Type Strains, Phase IV (KMG-IV): sequencing the most valuable type-strain genomes for metagenomic binning, comparative biology and taxonomic classification.</title>
        <authorList>
            <person name="Goeker M."/>
        </authorList>
    </citation>
    <scope>NUCLEOTIDE SEQUENCE [LARGE SCALE GENOMIC DNA]</scope>
    <source>
        <strain evidence="1 2">DSM 14914</strain>
    </source>
</reference>
<dbReference type="EMBL" id="JAUSWA010000058">
    <property type="protein sequence ID" value="MDQ0497174.1"/>
    <property type="molecule type" value="Genomic_DNA"/>
</dbReference>
<dbReference type="InterPro" id="IPR015422">
    <property type="entry name" value="PyrdxlP-dep_Trfase_small"/>
</dbReference>
<dbReference type="InterPro" id="IPR015424">
    <property type="entry name" value="PyrdxlP-dep_Trfase"/>
</dbReference>
<gene>
    <name evidence="1" type="ORF">QOZ95_005382</name>
</gene>